<evidence type="ECO:0008006" key="3">
    <source>
        <dbReference type="Google" id="ProtNLM"/>
    </source>
</evidence>
<evidence type="ECO:0000313" key="2">
    <source>
        <dbReference type="Proteomes" id="UP001171111"/>
    </source>
</evidence>
<dbReference type="RefSeq" id="WP_273931131.1">
    <property type="nucleotide sequence ID" value="NZ_JAQSLL010000008.1"/>
</dbReference>
<dbReference type="EMBL" id="JAULJQ010000002">
    <property type="protein sequence ID" value="MDO2408809.1"/>
    <property type="molecule type" value="Genomic_DNA"/>
</dbReference>
<protein>
    <recommendedName>
        <fullName evidence="3">Histidine kinase</fullName>
    </recommendedName>
</protein>
<comment type="caution">
    <text evidence="1">The sequence shown here is derived from an EMBL/GenBank/DDBJ whole genome shotgun (WGS) entry which is preliminary data.</text>
</comment>
<keyword evidence="2" id="KW-1185">Reference proteome</keyword>
<name>A0ABT8T5A7_9BACT</name>
<gene>
    <name evidence="1" type="ORF">Q2362_01680</name>
</gene>
<proteinExistence type="predicted"/>
<accession>A0ABT8T5A7</accession>
<sequence length="182" mass="20913">MNARTLRKSAIKAFRKYDFALAAKLFSLAYEKKPSNEFLLFIELCSLALDDEEGVWSLFDVYVDNINANQEENLKTIIEIIETSNYKNIRQIENINGVSYHDFLEIAKKTGEFVKTFENITHSSKLIISSKDELADFIERLIDHGFADLAAHYMEDPAWSMSLAHLAPKLKAKSQQRQSDEN</sequence>
<dbReference type="Proteomes" id="UP001171111">
    <property type="component" value="Unassembled WGS sequence"/>
</dbReference>
<reference evidence="1 2" key="1">
    <citation type="submission" date="2023-06" db="EMBL/GenBank/DDBJ databases">
        <title>Campylobacter magnum sp. nov., isolated from cecal contents of domestic pigs (Sus scrofa domesticus).</title>
        <authorList>
            <person name="Papic B."/>
            <person name="Gruntar I."/>
        </authorList>
    </citation>
    <scope>NUCLEOTIDE SEQUENCE [LARGE SCALE GENOMIC DNA]</scope>
    <source>
        <strain evidence="2">34484-21</strain>
    </source>
</reference>
<evidence type="ECO:0000313" key="1">
    <source>
        <dbReference type="EMBL" id="MDO2408809.1"/>
    </source>
</evidence>
<organism evidence="1 2">
    <name type="scientific">Campylobacter magnus</name>
    <dbReference type="NCBI Taxonomy" id="3026462"/>
    <lineage>
        <taxon>Bacteria</taxon>
        <taxon>Pseudomonadati</taxon>
        <taxon>Campylobacterota</taxon>
        <taxon>Epsilonproteobacteria</taxon>
        <taxon>Campylobacterales</taxon>
        <taxon>Campylobacteraceae</taxon>
        <taxon>Campylobacter</taxon>
    </lineage>
</organism>